<evidence type="ECO:0008006" key="3">
    <source>
        <dbReference type="Google" id="ProtNLM"/>
    </source>
</evidence>
<dbReference type="PANTHER" id="PTHR31672:SF2">
    <property type="entry name" value="F-BOX DOMAIN-CONTAINING PROTEIN"/>
    <property type="match status" value="1"/>
</dbReference>
<dbReference type="Gramene" id="HORVU.MOREX.r3.3HG0315420.1">
    <property type="protein sequence ID" value="HORVU.MOREX.r3.3HG0315420.1.CDS1"/>
    <property type="gene ID" value="HORVU.MOREX.r3.3HG0315420"/>
</dbReference>
<proteinExistence type="predicted"/>
<protein>
    <recommendedName>
        <fullName evidence="3">F-box associated domain-containing protein</fullName>
    </recommendedName>
</protein>
<reference evidence="2" key="1">
    <citation type="journal article" date="2012" name="Nature">
        <title>A physical, genetic and functional sequence assembly of the barley genome.</title>
        <authorList>
            <consortium name="The International Barley Genome Sequencing Consortium"/>
            <person name="Mayer K.F."/>
            <person name="Waugh R."/>
            <person name="Brown J.W."/>
            <person name="Schulman A."/>
            <person name="Langridge P."/>
            <person name="Platzer M."/>
            <person name="Fincher G.B."/>
            <person name="Muehlbauer G.J."/>
            <person name="Sato K."/>
            <person name="Close T.J."/>
            <person name="Wise R.P."/>
            <person name="Stein N."/>
        </authorList>
    </citation>
    <scope>NUCLEOTIDE SEQUENCE [LARGE SCALE GENOMIC DNA]</scope>
    <source>
        <strain evidence="2">cv. Morex</strain>
    </source>
</reference>
<dbReference type="Proteomes" id="UP000011116">
    <property type="component" value="Chromosome 3H"/>
</dbReference>
<dbReference type="AlphaFoldDB" id="A0A8I6Y6H0"/>
<dbReference type="InterPro" id="IPR050796">
    <property type="entry name" value="SCF_F-box_component"/>
</dbReference>
<dbReference type="SMR" id="A0A8I6Y6H0"/>
<organism evidence="1 2">
    <name type="scientific">Hordeum vulgare subsp. vulgare</name>
    <name type="common">Domesticated barley</name>
    <dbReference type="NCBI Taxonomy" id="112509"/>
    <lineage>
        <taxon>Eukaryota</taxon>
        <taxon>Viridiplantae</taxon>
        <taxon>Streptophyta</taxon>
        <taxon>Embryophyta</taxon>
        <taxon>Tracheophyta</taxon>
        <taxon>Spermatophyta</taxon>
        <taxon>Magnoliopsida</taxon>
        <taxon>Liliopsida</taxon>
        <taxon>Poales</taxon>
        <taxon>Poaceae</taxon>
        <taxon>BOP clade</taxon>
        <taxon>Pooideae</taxon>
        <taxon>Triticodae</taxon>
        <taxon>Triticeae</taxon>
        <taxon>Hordeinae</taxon>
        <taxon>Hordeum</taxon>
    </lineage>
</organism>
<dbReference type="SUPFAM" id="SSF81383">
    <property type="entry name" value="F-box domain"/>
    <property type="match status" value="1"/>
</dbReference>
<reference evidence="1" key="3">
    <citation type="submission" date="2022-01" db="UniProtKB">
        <authorList>
            <consortium name="EnsemblPlants"/>
        </authorList>
    </citation>
    <scope>IDENTIFICATION</scope>
    <source>
        <strain evidence="1">subsp. vulgare</strain>
    </source>
</reference>
<keyword evidence="2" id="KW-1185">Reference proteome</keyword>
<name>A0A8I6Y6H0_HORVV</name>
<reference evidence="1" key="2">
    <citation type="submission" date="2020-10" db="EMBL/GenBank/DDBJ databases">
        <authorList>
            <person name="Scholz U."/>
            <person name="Mascher M."/>
            <person name="Fiebig A."/>
        </authorList>
    </citation>
    <scope>NUCLEOTIDE SEQUENCE [LARGE SCALE GENOMIC DNA]</scope>
    <source>
        <strain evidence="1">cv. Morex</strain>
    </source>
</reference>
<evidence type="ECO:0000313" key="2">
    <source>
        <dbReference type="Proteomes" id="UP000011116"/>
    </source>
</evidence>
<sequence length="379" mass="42953">MAAKEAAAEAATPLLPGLLDDIVLWDILVRLDPKSLLRCRAVRRDWRCATSTRRFLLAHHARQPALTVFSAASCNSSTSHHDITAFDHRAAAAAQLHTVARLDKPFSLEASCDGLLVLTMFDYTDDSSTFSVCNPATHQHAPLPQLLDFRILGMYPHGPTGEYRLLLKRGYQTGFYVFVLGSDQPPRYIGCPGTKLALSGIPVRVRDSLHWYPVYCPTESEYETESRLIIVFDPIAESFREMRAPVISTTSYIFDMDDMLGIYGCNKATGIVDIWVLQYYESEVWDLKYRVELPIAEIKEKHEDPYGQGYWYVIVALDDGDVILLVNFGHWMFYVDTDGELVATFDEVFAYRHQLKQTLVLHDFFTALESYVVDASPFI</sequence>
<evidence type="ECO:0000313" key="1">
    <source>
        <dbReference type="EnsemblPlants" id="HORVU.MOREX.r3.3HG0315420.1.CDS1"/>
    </source>
</evidence>
<dbReference type="PANTHER" id="PTHR31672">
    <property type="entry name" value="BNACNNG10540D PROTEIN"/>
    <property type="match status" value="1"/>
</dbReference>
<dbReference type="EnsemblPlants" id="HORVU.MOREX.r3.3HG0315420.1">
    <property type="protein sequence ID" value="HORVU.MOREX.r3.3HG0315420.1.CDS1"/>
    <property type="gene ID" value="HORVU.MOREX.r3.3HG0315420"/>
</dbReference>
<accession>A0A8I6Y6H0</accession>
<dbReference type="Gramene" id="HORVU.MOREX.r2.3HG0263490.1">
    <property type="protein sequence ID" value="HORVU.MOREX.r2.3HG0263490.1.CDS.1"/>
    <property type="gene ID" value="HORVU.MOREX.r2.3HG0263490"/>
</dbReference>
<dbReference type="InterPro" id="IPR036047">
    <property type="entry name" value="F-box-like_dom_sf"/>
</dbReference>